<feature type="domain" description="HTH tetR-type" evidence="3">
    <location>
        <begin position="4"/>
        <end position="64"/>
    </location>
</feature>
<evidence type="ECO:0000313" key="6">
    <source>
        <dbReference type="Proteomes" id="UP000288197"/>
    </source>
</evidence>
<dbReference type="InterPro" id="IPR039532">
    <property type="entry name" value="TetR_C_Firmicutes"/>
</dbReference>
<evidence type="ECO:0000313" key="7">
    <source>
        <dbReference type="Proteomes" id="UP000521358"/>
    </source>
</evidence>
<dbReference type="RefSeq" id="WP_114289204.1">
    <property type="nucleotide sequence ID" value="NZ_CP081459.1"/>
</dbReference>
<dbReference type="InterPro" id="IPR009057">
    <property type="entry name" value="Homeodomain-like_sf"/>
</dbReference>
<evidence type="ECO:0000256" key="1">
    <source>
        <dbReference type="ARBA" id="ARBA00023125"/>
    </source>
</evidence>
<dbReference type="InterPro" id="IPR050624">
    <property type="entry name" value="HTH-type_Tx_Regulator"/>
</dbReference>
<reference evidence="4 7" key="2">
    <citation type="submission" date="2020-03" db="EMBL/GenBank/DDBJ databases">
        <title>Bacterial samples isolated from urine from healthy bovine heifers (Gyr breed).</title>
        <authorList>
            <person name="Giannattasio-Ferraz S."/>
            <person name="Maskeri L."/>
            <person name="Penido A."/>
            <person name="Barbosa-Stancioli E.F."/>
            <person name="Putonti C."/>
        </authorList>
    </citation>
    <scope>NUCLEOTIDE SEQUENCE [LARGE SCALE GENOMIC DNA]</scope>
    <source>
        <strain evidence="4 7">UFMG-H7</strain>
    </source>
</reference>
<name>A0A369AXC4_9ENTE</name>
<dbReference type="Proteomes" id="UP000521358">
    <property type="component" value="Unassembled WGS sequence"/>
</dbReference>
<dbReference type="PROSITE" id="PS50977">
    <property type="entry name" value="HTH_TETR_2"/>
    <property type="match status" value="1"/>
</dbReference>
<dbReference type="Proteomes" id="UP000288197">
    <property type="component" value="Unassembled WGS sequence"/>
</dbReference>
<dbReference type="AlphaFoldDB" id="A0A369AXC4"/>
<dbReference type="PANTHER" id="PTHR43479">
    <property type="entry name" value="ACREF/ENVCD OPERON REPRESSOR-RELATED"/>
    <property type="match status" value="1"/>
</dbReference>
<reference evidence="5 6" key="1">
    <citation type="submission" date="2017-05" db="EMBL/GenBank/DDBJ databases">
        <title>Vagococcus spp. assemblies.</title>
        <authorList>
            <person name="Gulvik C.A."/>
        </authorList>
    </citation>
    <scope>NUCLEOTIDE SEQUENCE [LARGE SCALE GENOMIC DNA]</scope>
    <source>
        <strain evidence="5 6">NCFB 2497</strain>
    </source>
</reference>
<dbReference type="SUPFAM" id="SSF46689">
    <property type="entry name" value="Homeodomain-like"/>
    <property type="match status" value="1"/>
</dbReference>
<protein>
    <submittedName>
        <fullName evidence="5">TetR family transcriptional regulator</fullName>
    </submittedName>
</protein>
<dbReference type="GO" id="GO:0003677">
    <property type="term" value="F:DNA binding"/>
    <property type="evidence" value="ECO:0007669"/>
    <property type="project" value="UniProtKB-UniRule"/>
</dbReference>
<dbReference type="Gene3D" id="1.10.357.10">
    <property type="entry name" value="Tetracycline Repressor, domain 2"/>
    <property type="match status" value="1"/>
</dbReference>
<dbReference type="EMBL" id="NGJX01000004">
    <property type="protein sequence ID" value="RSU02645.1"/>
    <property type="molecule type" value="Genomic_DNA"/>
</dbReference>
<dbReference type="EMBL" id="JAAVMB010000025">
    <property type="protein sequence ID" value="NKC69282.1"/>
    <property type="molecule type" value="Genomic_DNA"/>
</dbReference>
<evidence type="ECO:0000259" key="3">
    <source>
        <dbReference type="PROSITE" id="PS50977"/>
    </source>
</evidence>
<dbReference type="PANTHER" id="PTHR43479:SF7">
    <property type="entry name" value="TETR-FAMILY TRANSCRIPTIONAL REGULATOR"/>
    <property type="match status" value="1"/>
</dbReference>
<keyword evidence="1 2" id="KW-0238">DNA-binding</keyword>
<evidence type="ECO:0000256" key="2">
    <source>
        <dbReference type="PROSITE-ProRule" id="PRU00335"/>
    </source>
</evidence>
<comment type="caution">
    <text evidence="5">The sequence shown here is derived from an EMBL/GenBank/DDBJ whole genome shotgun (WGS) entry which is preliminary data.</text>
</comment>
<dbReference type="OrthoDB" id="9810250at2"/>
<organism evidence="5 6">
    <name type="scientific">Vagococcus fluvialis</name>
    <dbReference type="NCBI Taxonomy" id="2738"/>
    <lineage>
        <taxon>Bacteria</taxon>
        <taxon>Bacillati</taxon>
        <taxon>Bacillota</taxon>
        <taxon>Bacilli</taxon>
        <taxon>Lactobacillales</taxon>
        <taxon>Enterococcaceae</taxon>
        <taxon>Vagococcus</taxon>
    </lineage>
</organism>
<dbReference type="Pfam" id="PF14278">
    <property type="entry name" value="TetR_C_8"/>
    <property type="match status" value="1"/>
</dbReference>
<evidence type="ECO:0000313" key="5">
    <source>
        <dbReference type="EMBL" id="RSU02645.1"/>
    </source>
</evidence>
<evidence type="ECO:0000313" key="4">
    <source>
        <dbReference type="EMBL" id="NKC69282.1"/>
    </source>
</evidence>
<dbReference type="InterPro" id="IPR001647">
    <property type="entry name" value="HTH_TetR"/>
</dbReference>
<gene>
    <name evidence="5" type="ORF">CBF32_05090</name>
    <name evidence="4" type="ORF">HED35_14385</name>
</gene>
<accession>A0A369AXC4</accession>
<dbReference type="GeneID" id="63146018"/>
<proteinExistence type="predicted"/>
<sequence length="195" mass="22793">MAKQYTKKLIHDTFINMLNEKPLKKITVKELACACEINRNAFYYYYSDLYELLSEIFEKELQRVITEFNETLSWEDSFKVATKFALANKKAIYHVYDSMQQEELIRYIYNVSGNMMERYVNNRDKNVSTSESDKALLVAFFQCALSGMVIRWIHSGMKEEPEEIIQRIGFLLDGTVETALTRSAAINELSNFLDI</sequence>
<feature type="DNA-binding region" description="H-T-H motif" evidence="2">
    <location>
        <begin position="27"/>
        <end position="46"/>
    </location>
</feature>
<keyword evidence="6" id="KW-1185">Reference proteome</keyword>